<dbReference type="Pfam" id="PF07729">
    <property type="entry name" value="FCD"/>
    <property type="match status" value="1"/>
</dbReference>
<evidence type="ECO:0000259" key="5">
    <source>
        <dbReference type="PROSITE" id="PS50949"/>
    </source>
</evidence>
<dbReference type="SMART" id="SM00345">
    <property type="entry name" value="HTH_GNTR"/>
    <property type="match status" value="1"/>
</dbReference>
<dbReference type="SMART" id="SM00895">
    <property type="entry name" value="FCD"/>
    <property type="match status" value="1"/>
</dbReference>
<dbReference type="GO" id="GO:0003677">
    <property type="term" value="F:DNA binding"/>
    <property type="evidence" value="ECO:0007669"/>
    <property type="project" value="UniProtKB-KW"/>
</dbReference>
<organism evidence="6 7">
    <name type="scientific">Telmatospirillum siberiense</name>
    <dbReference type="NCBI Taxonomy" id="382514"/>
    <lineage>
        <taxon>Bacteria</taxon>
        <taxon>Pseudomonadati</taxon>
        <taxon>Pseudomonadota</taxon>
        <taxon>Alphaproteobacteria</taxon>
        <taxon>Rhodospirillales</taxon>
        <taxon>Rhodospirillaceae</taxon>
        <taxon>Telmatospirillum</taxon>
    </lineage>
</organism>
<keyword evidence="3" id="KW-0804">Transcription</keyword>
<dbReference type="SUPFAM" id="SSF46785">
    <property type="entry name" value="Winged helix' DNA-binding domain"/>
    <property type="match status" value="1"/>
</dbReference>
<dbReference type="Gene3D" id="1.20.120.530">
    <property type="entry name" value="GntR ligand-binding domain-like"/>
    <property type="match status" value="1"/>
</dbReference>
<dbReference type="Pfam" id="PF00392">
    <property type="entry name" value="GntR"/>
    <property type="match status" value="1"/>
</dbReference>
<evidence type="ECO:0000313" key="7">
    <source>
        <dbReference type="Proteomes" id="UP000233293"/>
    </source>
</evidence>
<comment type="caution">
    <text evidence="6">The sequence shown here is derived from an EMBL/GenBank/DDBJ whole genome shotgun (WGS) entry which is preliminary data.</text>
</comment>
<dbReference type="InterPro" id="IPR036388">
    <property type="entry name" value="WH-like_DNA-bd_sf"/>
</dbReference>
<evidence type="ECO:0000313" key="6">
    <source>
        <dbReference type="EMBL" id="PKU26129.1"/>
    </source>
</evidence>
<dbReference type="SUPFAM" id="SSF48008">
    <property type="entry name" value="GntR ligand-binding domain-like"/>
    <property type="match status" value="1"/>
</dbReference>
<dbReference type="PRINTS" id="PR00035">
    <property type="entry name" value="HTHGNTR"/>
</dbReference>
<evidence type="ECO:0000256" key="1">
    <source>
        <dbReference type="ARBA" id="ARBA00023015"/>
    </source>
</evidence>
<accession>A0A2N3Q0E5</accession>
<gene>
    <name evidence="6" type="ORF">CWS72_03070</name>
</gene>
<protein>
    <recommendedName>
        <fullName evidence="5">HTH gntR-type domain-containing protein</fullName>
    </recommendedName>
</protein>
<dbReference type="GO" id="GO:0003700">
    <property type="term" value="F:DNA-binding transcription factor activity"/>
    <property type="evidence" value="ECO:0007669"/>
    <property type="project" value="InterPro"/>
</dbReference>
<keyword evidence="1" id="KW-0805">Transcription regulation</keyword>
<keyword evidence="7" id="KW-1185">Reference proteome</keyword>
<dbReference type="PANTHER" id="PTHR43537:SF50">
    <property type="entry name" value="TRANSCRIPTIONAL REGULATORY PROTEIN"/>
    <property type="match status" value="1"/>
</dbReference>
<dbReference type="Proteomes" id="UP000233293">
    <property type="component" value="Unassembled WGS sequence"/>
</dbReference>
<dbReference type="Gene3D" id="1.10.10.10">
    <property type="entry name" value="Winged helix-like DNA-binding domain superfamily/Winged helix DNA-binding domain"/>
    <property type="match status" value="1"/>
</dbReference>
<dbReference type="EMBL" id="PIUM01000002">
    <property type="protein sequence ID" value="PKU26129.1"/>
    <property type="molecule type" value="Genomic_DNA"/>
</dbReference>
<evidence type="ECO:0000256" key="4">
    <source>
        <dbReference type="SAM" id="MobiDB-lite"/>
    </source>
</evidence>
<feature type="domain" description="HTH gntR-type" evidence="5">
    <location>
        <begin position="117"/>
        <end position="184"/>
    </location>
</feature>
<dbReference type="PANTHER" id="PTHR43537">
    <property type="entry name" value="TRANSCRIPTIONAL REGULATOR, GNTR FAMILY"/>
    <property type="match status" value="1"/>
</dbReference>
<name>A0A2N3Q0E5_9PROT</name>
<evidence type="ECO:0000256" key="3">
    <source>
        <dbReference type="ARBA" id="ARBA00023163"/>
    </source>
</evidence>
<dbReference type="InterPro" id="IPR036390">
    <property type="entry name" value="WH_DNA-bd_sf"/>
</dbReference>
<keyword evidence="2" id="KW-0238">DNA-binding</keyword>
<dbReference type="CDD" id="cd07377">
    <property type="entry name" value="WHTH_GntR"/>
    <property type="match status" value="1"/>
</dbReference>
<dbReference type="AlphaFoldDB" id="A0A2N3Q0E5"/>
<dbReference type="PROSITE" id="PS50949">
    <property type="entry name" value="HTH_GNTR"/>
    <property type="match status" value="1"/>
</dbReference>
<evidence type="ECO:0000256" key="2">
    <source>
        <dbReference type="ARBA" id="ARBA00023125"/>
    </source>
</evidence>
<sequence length="334" mass="36253">MNSDVASHHIPTGDDGGAPDGQIEFGHGGTLHLVALMFGPGTPCNGRAHLHYEFNCAIALNSVGFSCDGDANPLKRRAGSDQRLGRSHQTANSRETMVALKSLQEMRMTRPQPIRRATLHDETVSRLRAMILEGELSPGMRIPEGQLCDSLGISRTPLREALKVLASEGLIELRPNRGSVVAAIDPEMVAAMFEVIESLDALVGALVCARATDKDLKTLDALHRALAMQHAANDRAGYFESNQRLHRALVQSCGNPVLISLYEGLQTKILRARYMANSDLARWAESLAEHELLNEALQKRAADRVPQLLRAHTHATGLAVIEALTAMTNGEAEN</sequence>
<proteinExistence type="predicted"/>
<dbReference type="InterPro" id="IPR011711">
    <property type="entry name" value="GntR_C"/>
</dbReference>
<reference evidence="7" key="1">
    <citation type="submission" date="2017-12" db="EMBL/GenBank/DDBJ databases">
        <title>Draft genome sequence of Telmatospirillum siberiense 26-4b1T, an acidotolerant peatland alphaproteobacterium potentially involved in sulfur cycling.</title>
        <authorList>
            <person name="Hausmann B."/>
            <person name="Pjevac P."/>
            <person name="Schreck K."/>
            <person name="Herbold C.W."/>
            <person name="Daims H."/>
            <person name="Wagner M."/>
            <person name="Pester M."/>
            <person name="Loy A."/>
        </authorList>
    </citation>
    <scope>NUCLEOTIDE SEQUENCE [LARGE SCALE GENOMIC DNA]</scope>
    <source>
        <strain evidence="7">26-4b1</strain>
    </source>
</reference>
<dbReference type="InterPro" id="IPR000524">
    <property type="entry name" value="Tscrpt_reg_HTH_GntR"/>
</dbReference>
<dbReference type="InterPro" id="IPR008920">
    <property type="entry name" value="TF_FadR/GntR_C"/>
</dbReference>
<feature type="region of interest" description="Disordered" evidence="4">
    <location>
        <begin position="1"/>
        <end position="24"/>
    </location>
</feature>